<dbReference type="PROSITE" id="PS50076">
    <property type="entry name" value="DNAJ_2"/>
    <property type="match status" value="1"/>
</dbReference>
<dbReference type="InterPro" id="IPR001623">
    <property type="entry name" value="DnaJ_domain"/>
</dbReference>
<gene>
    <name evidence="3" type="ORF">SCHPADRAFT_844909</name>
</gene>
<evidence type="ECO:0000256" key="1">
    <source>
        <dbReference type="SAM" id="MobiDB-lite"/>
    </source>
</evidence>
<dbReference type="Pfam" id="PF00226">
    <property type="entry name" value="DnaJ"/>
    <property type="match status" value="1"/>
</dbReference>
<dbReference type="GO" id="GO:0031072">
    <property type="term" value="F:heat shock protein binding"/>
    <property type="evidence" value="ECO:0007669"/>
    <property type="project" value="TreeGrafter"/>
</dbReference>
<dbReference type="EMBL" id="KQ085893">
    <property type="protein sequence ID" value="KLO18601.1"/>
    <property type="molecule type" value="Genomic_DNA"/>
</dbReference>
<dbReference type="Proteomes" id="UP000053477">
    <property type="component" value="Unassembled WGS sequence"/>
</dbReference>
<dbReference type="PANTHER" id="PTHR44144">
    <property type="entry name" value="DNAJ HOMOLOG SUBFAMILY C MEMBER 9"/>
    <property type="match status" value="1"/>
</dbReference>
<protein>
    <submittedName>
        <fullName evidence="3">DnaJ-domain-containing protein</fullName>
    </submittedName>
</protein>
<feature type="region of interest" description="Disordered" evidence="1">
    <location>
        <begin position="268"/>
        <end position="339"/>
    </location>
</feature>
<evidence type="ECO:0000313" key="4">
    <source>
        <dbReference type="Proteomes" id="UP000053477"/>
    </source>
</evidence>
<dbReference type="SUPFAM" id="SSF46565">
    <property type="entry name" value="Chaperone J-domain"/>
    <property type="match status" value="1"/>
</dbReference>
<feature type="compositionally biased region" description="Basic residues" evidence="1">
    <location>
        <begin position="330"/>
        <end position="339"/>
    </location>
</feature>
<reference evidence="3 4" key="1">
    <citation type="submission" date="2015-04" db="EMBL/GenBank/DDBJ databases">
        <title>Complete genome sequence of Schizopora paradoxa KUC8140, a cosmopolitan wood degrader in East Asia.</title>
        <authorList>
            <consortium name="DOE Joint Genome Institute"/>
            <person name="Min B."/>
            <person name="Park H."/>
            <person name="Jang Y."/>
            <person name="Kim J.-J."/>
            <person name="Kim K.H."/>
            <person name="Pangilinan J."/>
            <person name="Lipzen A."/>
            <person name="Riley R."/>
            <person name="Grigoriev I.V."/>
            <person name="Spatafora J.W."/>
            <person name="Choi I.-G."/>
        </authorList>
    </citation>
    <scope>NUCLEOTIDE SEQUENCE [LARGE SCALE GENOMIC DNA]</scope>
    <source>
        <strain evidence="3 4">KUC8140</strain>
    </source>
</reference>
<feature type="domain" description="J" evidence="2">
    <location>
        <begin position="17"/>
        <end position="87"/>
    </location>
</feature>
<organism evidence="3 4">
    <name type="scientific">Schizopora paradoxa</name>
    <dbReference type="NCBI Taxonomy" id="27342"/>
    <lineage>
        <taxon>Eukaryota</taxon>
        <taxon>Fungi</taxon>
        <taxon>Dikarya</taxon>
        <taxon>Basidiomycota</taxon>
        <taxon>Agaricomycotina</taxon>
        <taxon>Agaricomycetes</taxon>
        <taxon>Hymenochaetales</taxon>
        <taxon>Schizoporaceae</taxon>
        <taxon>Schizopora</taxon>
    </lineage>
</organism>
<feature type="region of interest" description="Disordered" evidence="1">
    <location>
        <begin position="221"/>
        <end position="245"/>
    </location>
</feature>
<sequence length="339" mass="38305">MDEDPISQFFPGQEDVDLYAVLSLTSSAKDVEIKKAYRKLALLYHPDKHASSSDEVREDASRKFQQIGFAYTILSEEKRRERYDKTGRTDEGLEMQAGEEGWDAYFSELFDRVTKGKLDEMKKEYQGSSEEVEDIKRAYIETDGSLEEIMTHIPHSTFEDEPRFITLINQLVKDGDLSKSKTWEKSSKDESAKLVRKKQGEKEAKEAEELAKELGVWDEFYGSGKTGARKGKGKGKASAADEEEDTSALQALILKKRKNMDGFLDDLASKYTEPESKGKSRKARKRAGQEDDMEGPGKKAKKEAAPDINDEEFERIQQRLKANSAEAKSAKGKGRRAKA</sequence>
<keyword evidence="4" id="KW-1185">Reference proteome</keyword>
<dbReference type="STRING" id="27342.A0A0H2SNG1"/>
<dbReference type="OrthoDB" id="110024at2759"/>
<evidence type="ECO:0000259" key="2">
    <source>
        <dbReference type="PROSITE" id="PS50076"/>
    </source>
</evidence>
<dbReference type="FunCoup" id="A0A0H2SNG1">
    <property type="interactions" value="701"/>
</dbReference>
<accession>A0A0H2SNG1</accession>
<dbReference type="CDD" id="cd06257">
    <property type="entry name" value="DnaJ"/>
    <property type="match status" value="1"/>
</dbReference>
<name>A0A0H2SNG1_9AGAM</name>
<dbReference type="InterPro" id="IPR056453">
    <property type="entry name" value="HTH_DNAJC9"/>
</dbReference>
<evidence type="ECO:0000313" key="3">
    <source>
        <dbReference type="EMBL" id="KLO18601.1"/>
    </source>
</evidence>
<dbReference type="AlphaFoldDB" id="A0A0H2SNG1"/>
<dbReference type="GO" id="GO:0005737">
    <property type="term" value="C:cytoplasm"/>
    <property type="evidence" value="ECO:0007669"/>
    <property type="project" value="TreeGrafter"/>
</dbReference>
<dbReference type="InterPro" id="IPR036869">
    <property type="entry name" value="J_dom_sf"/>
</dbReference>
<dbReference type="PRINTS" id="PR00625">
    <property type="entry name" value="JDOMAIN"/>
</dbReference>
<proteinExistence type="predicted"/>
<dbReference type="GO" id="GO:0005634">
    <property type="term" value="C:nucleus"/>
    <property type="evidence" value="ECO:0007669"/>
    <property type="project" value="TreeGrafter"/>
</dbReference>
<dbReference type="Pfam" id="PF23302">
    <property type="entry name" value="HTH_DNAJC9"/>
    <property type="match status" value="1"/>
</dbReference>
<dbReference type="Gene3D" id="1.10.287.110">
    <property type="entry name" value="DnaJ domain"/>
    <property type="match status" value="1"/>
</dbReference>
<dbReference type="SMART" id="SM00271">
    <property type="entry name" value="DnaJ"/>
    <property type="match status" value="1"/>
</dbReference>
<dbReference type="InParanoid" id="A0A0H2SNG1"/>
<dbReference type="InterPro" id="IPR052594">
    <property type="entry name" value="J_domain-containing_protein"/>
</dbReference>
<dbReference type="PANTHER" id="PTHR44144:SF1">
    <property type="entry name" value="DNAJ HOMOLOG SUBFAMILY C MEMBER 9"/>
    <property type="match status" value="1"/>
</dbReference>